<organism evidence="1">
    <name type="scientific">Tanacetum cinerariifolium</name>
    <name type="common">Dalmatian daisy</name>
    <name type="synonym">Chrysanthemum cinerariifolium</name>
    <dbReference type="NCBI Taxonomy" id="118510"/>
    <lineage>
        <taxon>Eukaryota</taxon>
        <taxon>Viridiplantae</taxon>
        <taxon>Streptophyta</taxon>
        <taxon>Embryophyta</taxon>
        <taxon>Tracheophyta</taxon>
        <taxon>Spermatophyta</taxon>
        <taxon>Magnoliopsida</taxon>
        <taxon>eudicotyledons</taxon>
        <taxon>Gunneridae</taxon>
        <taxon>Pentapetalae</taxon>
        <taxon>asterids</taxon>
        <taxon>campanulids</taxon>
        <taxon>Asterales</taxon>
        <taxon>Asteraceae</taxon>
        <taxon>Asteroideae</taxon>
        <taxon>Anthemideae</taxon>
        <taxon>Anthemidinae</taxon>
        <taxon>Tanacetum</taxon>
    </lineage>
</organism>
<dbReference type="AlphaFoldDB" id="A0A699IAR8"/>
<proteinExistence type="predicted"/>
<protein>
    <recommendedName>
        <fullName evidence="2">Reverse transcriptase domain-containing protein</fullName>
    </recommendedName>
</protein>
<reference evidence="1" key="1">
    <citation type="journal article" date="2019" name="Sci. Rep.">
        <title>Draft genome of Tanacetum cinerariifolium, the natural source of mosquito coil.</title>
        <authorList>
            <person name="Yamashiro T."/>
            <person name="Shiraishi A."/>
            <person name="Satake H."/>
            <person name="Nakayama K."/>
        </authorList>
    </citation>
    <scope>NUCLEOTIDE SEQUENCE</scope>
</reference>
<gene>
    <name evidence="1" type="ORF">Tci_512248</name>
</gene>
<evidence type="ECO:0008006" key="2">
    <source>
        <dbReference type="Google" id="ProtNLM"/>
    </source>
</evidence>
<sequence>MCKMFCQIIQRKQKEKRIEKEQAANAQYWKIPACCDDDDDHNFAITPNEPVESLSMGDEHLNTISAMESDEFIKSCVENLVPNSSEPELLSDEDFLEEIFLNPLFEEEIIPMKIDQHHFDVESNLIESILNHDSSIIPSSSKIDSLLDEFAGELTLLKSISPGIDETNCYSEEDILEDSDSFMEEIDLTFTPDNPMLPSIEEDDDESEKDILILKELLDNYSLSLPEIESFYFDILSFSRPPTKPPDGNT</sequence>
<comment type="caution">
    <text evidence="1">The sequence shown here is derived from an EMBL/GenBank/DDBJ whole genome shotgun (WGS) entry which is preliminary data.</text>
</comment>
<name>A0A699IAR8_TANCI</name>
<accession>A0A699IAR8</accession>
<dbReference type="EMBL" id="BKCJ010274655">
    <property type="protein sequence ID" value="GEZ40275.1"/>
    <property type="molecule type" value="Genomic_DNA"/>
</dbReference>
<evidence type="ECO:0000313" key="1">
    <source>
        <dbReference type="EMBL" id="GEZ40275.1"/>
    </source>
</evidence>